<feature type="transmembrane region" description="Helical" evidence="5">
    <location>
        <begin position="153"/>
        <end position="175"/>
    </location>
</feature>
<sequence length="386" mass="39136">MSRGLTLLFAIAAGASVGNMYWAQPLLAPIAGDLGVASGDAGFVITLTQIGYAVGVFLMVPLGDAVDRRRVVPLIMLGAAVALGASAAAPSFLVLLGVIALVGATSVAGQILTPMAGDLATDVQRGRVLGTVASGLMLGILLSRTLGGLVADVLGWRAVFVAASALMLVLAVILSRRLPQLEARKGMPYGQLLLSVLRTVKGDGRVQVTILLGALPMSVFTLFWTGLTLLLSDEPYSYSTGTIGLISLVGVAGAGAAQGAGRLYDRGLSVQALGGAMLLALVSLVVAGLGQASIVAVVVAIVLFSIGLQAALVLAQTRMMAIDPTARSRMNTVYVVGNFVAGAIGSALAGLIWARAGWLGLMAAGAAILLAGLALWAVQRTRALAE</sequence>
<evidence type="ECO:0000256" key="5">
    <source>
        <dbReference type="SAM" id="Phobius"/>
    </source>
</evidence>
<evidence type="ECO:0000313" key="8">
    <source>
        <dbReference type="Proteomes" id="UP001183420"/>
    </source>
</evidence>
<feature type="transmembrane region" description="Helical" evidence="5">
    <location>
        <begin position="359"/>
        <end position="378"/>
    </location>
</feature>
<dbReference type="Proteomes" id="UP001183420">
    <property type="component" value="Unassembled WGS sequence"/>
</dbReference>
<feature type="transmembrane region" description="Helical" evidence="5">
    <location>
        <begin position="335"/>
        <end position="353"/>
    </location>
</feature>
<dbReference type="PROSITE" id="PS50850">
    <property type="entry name" value="MFS"/>
    <property type="match status" value="1"/>
</dbReference>
<keyword evidence="3 5" id="KW-1133">Transmembrane helix</keyword>
<evidence type="ECO:0000259" key="6">
    <source>
        <dbReference type="PROSITE" id="PS50850"/>
    </source>
</evidence>
<evidence type="ECO:0000256" key="2">
    <source>
        <dbReference type="ARBA" id="ARBA00022692"/>
    </source>
</evidence>
<feature type="transmembrane region" description="Helical" evidence="5">
    <location>
        <begin position="236"/>
        <end position="256"/>
    </location>
</feature>
<feature type="domain" description="Major facilitator superfamily (MFS) profile" evidence="6">
    <location>
        <begin position="1"/>
        <end position="382"/>
    </location>
</feature>
<keyword evidence="4 5" id="KW-0472">Membrane</keyword>
<feature type="transmembrane region" description="Helical" evidence="5">
    <location>
        <begin position="41"/>
        <end position="59"/>
    </location>
</feature>
<evidence type="ECO:0000256" key="4">
    <source>
        <dbReference type="ARBA" id="ARBA00023136"/>
    </source>
</evidence>
<dbReference type="PANTHER" id="PTHR42910">
    <property type="entry name" value="TRANSPORTER SCO4007-RELATED"/>
    <property type="match status" value="1"/>
</dbReference>
<name>A0ABU2LJV8_9ACTN</name>
<organism evidence="7 8">
    <name type="scientific">Streptomyces millisiae</name>
    <dbReference type="NCBI Taxonomy" id="3075542"/>
    <lineage>
        <taxon>Bacteria</taxon>
        <taxon>Bacillati</taxon>
        <taxon>Actinomycetota</taxon>
        <taxon>Actinomycetes</taxon>
        <taxon>Kitasatosporales</taxon>
        <taxon>Streptomycetaceae</taxon>
        <taxon>Streptomyces</taxon>
    </lineage>
</organism>
<dbReference type="InterPro" id="IPR011701">
    <property type="entry name" value="MFS"/>
</dbReference>
<evidence type="ECO:0000256" key="3">
    <source>
        <dbReference type="ARBA" id="ARBA00022989"/>
    </source>
</evidence>
<feature type="transmembrane region" description="Helical" evidence="5">
    <location>
        <begin position="128"/>
        <end position="147"/>
    </location>
</feature>
<feature type="transmembrane region" description="Helical" evidence="5">
    <location>
        <begin position="294"/>
        <end position="315"/>
    </location>
</feature>
<comment type="subcellular location">
    <subcellularLocation>
        <location evidence="1">Cell membrane</location>
        <topology evidence="1">Multi-pass membrane protein</topology>
    </subcellularLocation>
</comment>
<evidence type="ECO:0000256" key="1">
    <source>
        <dbReference type="ARBA" id="ARBA00004651"/>
    </source>
</evidence>
<accession>A0ABU2LJV8</accession>
<evidence type="ECO:0000313" key="7">
    <source>
        <dbReference type="EMBL" id="MDT0317858.1"/>
    </source>
</evidence>
<keyword evidence="2 5" id="KW-0812">Transmembrane</keyword>
<dbReference type="SUPFAM" id="SSF103473">
    <property type="entry name" value="MFS general substrate transporter"/>
    <property type="match status" value="1"/>
</dbReference>
<feature type="transmembrane region" description="Helical" evidence="5">
    <location>
        <begin position="95"/>
        <end position="116"/>
    </location>
</feature>
<dbReference type="Gene3D" id="1.20.1250.20">
    <property type="entry name" value="MFS general substrate transporter like domains"/>
    <property type="match status" value="1"/>
</dbReference>
<protein>
    <submittedName>
        <fullName evidence="7">MFS transporter</fullName>
    </submittedName>
</protein>
<gene>
    <name evidence="7" type="ORF">RNC47_05805</name>
</gene>
<dbReference type="EMBL" id="JAVREM010000003">
    <property type="protein sequence ID" value="MDT0317858.1"/>
    <property type="molecule type" value="Genomic_DNA"/>
</dbReference>
<proteinExistence type="predicted"/>
<comment type="caution">
    <text evidence="7">The sequence shown here is derived from an EMBL/GenBank/DDBJ whole genome shotgun (WGS) entry which is preliminary data.</text>
</comment>
<feature type="transmembrane region" description="Helical" evidence="5">
    <location>
        <begin position="71"/>
        <end position="89"/>
    </location>
</feature>
<feature type="transmembrane region" description="Helical" evidence="5">
    <location>
        <begin position="268"/>
        <end position="288"/>
    </location>
</feature>
<feature type="transmembrane region" description="Helical" evidence="5">
    <location>
        <begin position="208"/>
        <end position="230"/>
    </location>
</feature>
<dbReference type="InterPro" id="IPR036259">
    <property type="entry name" value="MFS_trans_sf"/>
</dbReference>
<dbReference type="Pfam" id="PF07690">
    <property type="entry name" value="MFS_1"/>
    <property type="match status" value="1"/>
</dbReference>
<dbReference type="CDD" id="cd17324">
    <property type="entry name" value="MFS_NepI_like"/>
    <property type="match status" value="1"/>
</dbReference>
<dbReference type="InterPro" id="IPR020846">
    <property type="entry name" value="MFS_dom"/>
</dbReference>
<reference evidence="8" key="1">
    <citation type="submission" date="2023-07" db="EMBL/GenBank/DDBJ databases">
        <title>30 novel species of actinomycetes from the DSMZ collection.</title>
        <authorList>
            <person name="Nouioui I."/>
        </authorList>
    </citation>
    <scope>NUCLEOTIDE SEQUENCE [LARGE SCALE GENOMIC DNA]</scope>
    <source>
        <strain evidence="8">DSM 44918</strain>
    </source>
</reference>
<dbReference type="PANTHER" id="PTHR42910:SF1">
    <property type="entry name" value="MAJOR FACILITATOR SUPERFAMILY (MFS) PROFILE DOMAIN-CONTAINING PROTEIN"/>
    <property type="match status" value="1"/>
</dbReference>
<keyword evidence="8" id="KW-1185">Reference proteome</keyword>